<keyword evidence="3" id="KW-1185">Reference proteome</keyword>
<keyword evidence="1" id="KW-0732">Signal</keyword>
<accession>A0AAV0PDJ4</accession>
<sequence length="84" mass="9586">MRSSSATFVFLLLLVCLLSAGNEVTAQHHADLCKFRELGSDPGYVVMRHRRCNDRCQKIYGYFVLGWVEDGASMCSCFKRCHLH</sequence>
<comment type="caution">
    <text evidence="2">The sequence shown here is derived from an EMBL/GenBank/DDBJ whole genome shotgun (WGS) entry which is preliminary data.</text>
</comment>
<protein>
    <submittedName>
        <fullName evidence="2">Uncharacterized protein</fullName>
    </submittedName>
</protein>
<evidence type="ECO:0000313" key="3">
    <source>
        <dbReference type="Proteomes" id="UP001154282"/>
    </source>
</evidence>
<reference evidence="2" key="1">
    <citation type="submission" date="2022-08" db="EMBL/GenBank/DDBJ databases">
        <authorList>
            <person name="Gutierrez-Valencia J."/>
        </authorList>
    </citation>
    <scope>NUCLEOTIDE SEQUENCE</scope>
</reference>
<name>A0AAV0PDJ4_9ROSI</name>
<proteinExistence type="predicted"/>
<organism evidence="2 3">
    <name type="scientific">Linum tenue</name>
    <dbReference type="NCBI Taxonomy" id="586396"/>
    <lineage>
        <taxon>Eukaryota</taxon>
        <taxon>Viridiplantae</taxon>
        <taxon>Streptophyta</taxon>
        <taxon>Embryophyta</taxon>
        <taxon>Tracheophyta</taxon>
        <taxon>Spermatophyta</taxon>
        <taxon>Magnoliopsida</taxon>
        <taxon>eudicotyledons</taxon>
        <taxon>Gunneridae</taxon>
        <taxon>Pentapetalae</taxon>
        <taxon>rosids</taxon>
        <taxon>fabids</taxon>
        <taxon>Malpighiales</taxon>
        <taxon>Linaceae</taxon>
        <taxon>Linum</taxon>
    </lineage>
</organism>
<dbReference type="EMBL" id="CAMGYJ010000008">
    <property type="protein sequence ID" value="CAI0469094.1"/>
    <property type="molecule type" value="Genomic_DNA"/>
</dbReference>
<gene>
    <name evidence="2" type="ORF">LITE_LOCUS38049</name>
</gene>
<evidence type="ECO:0000313" key="2">
    <source>
        <dbReference type="EMBL" id="CAI0469094.1"/>
    </source>
</evidence>
<dbReference type="Proteomes" id="UP001154282">
    <property type="component" value="Unassembled WGS sequence"/>
</dbReference>
<evidence type="ECO:0000256" key="1">
    <source>
        <dbReference type="SAM" id="SignalP"/>
    </source>
</evidence>
<dbReference type="AlphaFoldDB" id="A0AAV0PDJ4"/>
<feature type="chain" id="PRO_5043583745" evidence="1">
    <location>
        <begin position="27"/>
        <end position="84"/>
    </location>
</feature>
<feature type="signal peptide" evidence="1">
    <location>
        <begin position="1"/>
        <end position="26"/>
    </location>
</feature>